<evidence type="ECO:0000259" key="4">
    <source>
        <dbReference type="Pfam" id="PF10502"/>
    </source>
</evidence>
<gene>
    <name evidence="5" type="ORF">A3J30_04060</name>
</gene>
<evidence type="ECO:0000313" key="6">
    <source>
        <dbReference type="Proteomes" id="UP000178222"/>
    </source>
</evidence>
<dbReference type="EMBL" id="MHUL01000026">
    <property type="protein sequence ID" value="OHA76742.1"/>
    <property type="molecule type" value="Genomic_DNA"/>
</dbReference>
<dbReference type="Gene3D" id="2.10.109.10">
    <property type="entry name" value="Umud Fragment, subunit A"/>
    <property type="match status" value="1"/>
</dbReference>
<dbReference type="GO" id="GO:0016020">
    <property type="term" value="C:membrane"/>
    <property type="evidence" value="ECO:0007669"/>
    <property type="project" value="UniProtKB-SubCell"/>
</dbReference>
<accession>A0A1G2RWP4</accession>
<dbReference type="InterPro" id="IPR019533">
    <property type="entry name" value="Peptidase_S26"/>
</dbReference>
<dbReference type="PANTHER" id="PTHR12383">
    <property type="entry name" value="PROTEASE FAMILY S26 MITOCHONDRIAL INNER MEMBRANE PROTEASE-RELATED"/>
    <property type="match status" value="1"/>
</dbReference>
<comment type="subcellular location">
    <subcellularLocation>
        <location evidence="1">Membrane</location>
    </subcellularLocation>
</comment>
<protein>
    <recommendedName>
        <fullName evidence="4">Peptidase S26 domain-containing protein</fullName>
    </recommendedName>
</protein>
<evidence type="ECO:0000313" key="5">
    <source>
        <dbReference type="EMBL" id="OHA76742.1"/>
    </source>
</evidence>
<dbReference type="CDD" id="cd06530">
    <property type="entry name" value="S26_SPase_I"/>
    <property type="match status" value="1"/>
</dbReference>
<dbReference type="SUPFAM" id="SSF51306">
    <property type="entry name" value="LexA/Signal peptidase"/>
    <property type="match status" value="1"/>
</dbReference>
<reference evidence="5 6" key="1">
    <citation type="journal article" date="2016" name="Nat. Commun.">
        <title>Thousands of microbial genomes shed light on interconnected biogeochemical processes in an aquifer system.</title>
        <authorList>
            <person name="Anantharaman K."/>
            <person name="Brown C.T."/>
            <person name="Hug L.A."/>
            <person name="Sharon I."/>
            <person name="Castelle C.J."/>
            <person name="Probst A.J."/>
            <person name="Thomas B.C."/>
            <person name="Singh A."/>
            <person name="Wilkins M.J."/>
            <person name="Karaoz U."/>
            <person name="Brodie E.L."/>
            <person name="Williams K.H."/>
            <person name="Hubbard S.S."/>
            <person name="Banfield J.F."/>
        </authorList>
    </citation>
    <scope>NUCLEOTIDE SEQUENCE [LARGE SCALE GENOMIC DNA]</scope>
</reference>
<evidence type="ECO:0000256" key="3">
    <source>
        <dbReference type="ARBA" id="ARBA00023136"/>
    </source>
</evidence>
<evidence type="ECO:0000256" key="2">
    <source>
        <dbReference type="ARBA" id="ARBA00022801"/>
    </source>
</evidence>
<dbReference type="AlphaFoldDB" id="A0A1G2RWP4"/>
<dbReference type="PANTHER" id="PTHR12383:SF16">
    <property type="entry name" value="MITOCHONDRIAL INNER MEMBRANE PROTEASE SUBUNIT 1"/>
    <property type="match status" value="1"/>
</dbReference>
<dbReference type="Proteomes" id="UP000178222">
    <property type="component" value="Unassembled WGS sequence"/>
</dbReference>
<dbReference type="GO" id="GO:0006465">
    <property type="term" value="P:signal peptide processing"/>
    <property type="evidence" value="ECO:0007669"/>
    <property type="project" value="InterPro"/>
</dbReference>
<feature type="domain" description="Peptidase S26" evidence="4">
    <location>
        <begin position="67"/>
        <end position="97"/>
    </location>
</feature>
<keyword evidence="3" id="KW-0472">Membrane</keyword>
<evidence type="ECO:0000256" key="1">
    <source>
        <dbReference type="ARBA" id="ARBA00004370"/>
    </source>
</evidence>
<proteinExistence type="predicted"/>
<dbReference type="InterPro" id="IPR052064">
    <property type="entry name" value="Mito_IMP1_subunit"/>
</dbReference>
<dbReference type="InterPro" id="IPR036286">
    <property type="entry name" value="LexA/Signal_pep-like_sf"/>
</dbReference>
<keyword evidence="2" id="KW-0378">Hydrolase</keyword>
<feature type="domain" description="Peptidase S26" evidence="4">
    <location>
        <begin position="2"/>
        <end position="53"/>
    </location>
</feature>
<organism evidence="5 6">
    <name type="scientific">Candidatus Wildermuthbacteria bacterium RIFCSPLOWO2_02_FULL_47_9c</name>
    <dbReference type="NCBI Taxonomy" id="1802466"/>
    <lineage>
        <taxon>Bacteria</taxon>
        <taxon>Candidatus Wildermuthiibacteriota</taxon>
    </lineage>
</organism>
<dbReference type="Pfam" id="PF10502">
    <property type="entry name" value="Peptidase_S26"/>
    <property type="match status" value="2"/>
</dbReference>
<sequence length="147" mass="16493">MISYFRVRGRSMEPLCKEGDFVLLDKLSYHIFRPKAGDIVVLRHPQEDRLILKYIMSERVEDGRLLYWVEGLNKEGSSDSRSFGWVPKEMILGKALIIGGPRIGAKLGTGSSASWERPRSFPQEACCGLPGGGMIKELVGKVELLRI</sequence>
<name>A0A1G2RWP4_9BACT</name>
<comment type="caution">
    <text evidence="5">The sequence shown here is derived from an EMBL/GenBank/DDBJ whole genome shotgun (WGS) entry which is preliminary data.</text>
</comment>
<dbReference type="GO" id="GO:0004252">
    <property type="term" value="F:serine-type endopeptidase activity"/>
    <property type="evidence" value="ECO:0007669"/>
    <property type="project" value="InterPro"/>
</dbReference>